<gene>
    <name evidence="4" type="ordered locus">Thivi_2524</name>
</gene>
<dbReference type="InterPro" id="IPR051815">
    <property type="entry name" value="Molybdate_resp_trans_reg"/>
</dbReference>
<dbReference type="PANTHER" id="PTHR30432">
    <property type="entry name" value="TRANSCRIPTIONAL REGULATOR MODE"/>
    <property type="match status" value="1"/>
</dbReference>
<dbReference type="EMBL" id="CP003154">
    <property type="protein sequence ID" value="AFL74462.1"/>
    <property type="molecule type" value="Genomic_DNA"/>
</dbReference>
<evidence type="ECO:0000313" key="4">
    <source>
        <dbReference type="EMBL" id="AFL74462.1"/>
    </source>
</evidence>
<dbReference type="InterPro" id="IPR004606">
    <property type="entry name" value="Mop_domain"/>
</dbReference>
<name>I3YBU4_THIV6</name>
<feature type="domain" description="Mop" evidence="3">
    <location>
        <begin position="2"/>
        <end position="67"/>
    </location>
</feature>
<dbReference type="PROSITE" id="PS51866">
    <property type="entry name" value="MOP"/>
    <property type="match status" value="2"/>
</dbReference>
<feature type="domain" description="Mop" evidence="3">
    <location>
        <begin position="72"/>
        <end position="138"/>
    </location>
</feature>
<evidence type="ECO:0000256" key="2">
    <source>
        <dbReference type="PROSITE-ProRule" id="PRU01213"/>
    </source>
</evidence>
<organism evidence="4 5">
    <name type="scientific">Thiocystis violascens (strain ATCC 17096 / DSM 198 / 6111)</name>
    <name type="common">Chromatium violascens</name>
    <dbReference type="NCBI Taxonomy" id="765911"/>
    <lineage>
        <taxon>Bacteria</taxon>
        <taxon>Pseudomonadati</taxon>
        <taxon>Pseudomonadota</taxon>
        <taxon>Gammaproteobacteria</taxon>
        <taxon>Chromatiales</taxon>
        <taxon>Chromatiaceae</taxon>
        <taxon>Thiocystis</taxon>
    </lineage>
</organism>
<dbReference type="STRING" id="765911.Thivi_2524"/>
<dbReference type="KEGG" id="tvi:Thivi_2524"/>
<dbReference type="Proteomes" id="UP000006062">
    <property type="component" value="Chromosome"/>
</dbReference>
<dbReference type="SUPFAM" id="SSF50331">
    <property type="entry name" value="MOP-like"/>
    <property type="match status" value="2"/>
</dbReference>
<dbReference type="HOGENOM" id="CLU_118993_0_1_6"/>
<dbReference type="eggNOG" id="COG3585">
    <property type="taxonomic scope" value="Bacteria"/>
</dbReference>
<dbReference type="AlphaFoldDB" id="I3YBU4"/>
<dbReference type="Pfam" id="PF03459">
    <property type="entry name" value="TOBE"/>
    <property type="match status" value="2"/>
</dbReference>
<dbReference type="GO" id="GO:0015689">
    <property type="term" value="P:molybdate ion transport"/>
    <property type="evidence" value="ECO:0007669"/>
    <property type="project" value="InterPro"/>
</dbReference>
<dbReference type="OrthoDB" id="9800709at2"/>
<dbReference type="InterPro" id="IPR008995">
    <property type="entry name" value="Mo/tungstate-bd_C_term_dom"/>
</dbReference>
<dbReference type="RefSeq" id="WP_014778906.1">
    <property type="nucleotide sequence ID" value="NC_018012.1"/>
</dbReference>
<keyword evidence="5" id="KW-1185">Reference proteome</keyword>
<dbReference type="NCBIfam" id="TIGR00638">
    <property type="entry name" value="Mop"/>
    <property type="match status" value="2"/>
</dbReference>
<dbReference type="Gene3D" id="2.40.50.100">
    <property type="match status" value="2"/>
</dbReference>
<accession>I3YBU4</accession>
<protein>
    <submittedName>
        <fullName evidence="4">Molybdenum-pterin binding domain protein</fullName>
    </submittedName>
</protein>
<sequence length="140" mass="14472">MQTSARNQFHGTVKSVDKGAVNAEVILDIGGLELTAIVTNRSVDHLGLAPGREAYALVKAPSVILLTDPAIKTSARNQIWGTVARCEEGAVNAIVVIQSDSGPELTAAITLDSLNGLGLKAGVRACALIKASQIILATKS</sequence>
<dbReference type="PANTHER" id="PTHR30432:SF1">
    <property type="entry name" value="DNA-BINDING TRANSCRIPTIONAL DUAL REGULATOR MODE"/>
    <property type="match status" value="1"/>
</dbReference>
<dbReference type="InterPro" id="IPR005116">
    <property type="entry name" value="Transp-assoc_OB_typ1"/>
</dbReference>
<evidence type="ECO:0000259" key="3">
    <source>
        <dbReference type="PROSITE" id="PS51866"/>
    </source>
</evidence>
<reference evidence="4 5" key="1">
    <citation type="submission" date="2012-06" db="EMBL/GenBank/DDBJ databases">
        <title>Complete sequence of Thiocystis violascens DSM 198.</title>
        <authorList>
            <consortium name="US DOE Joint Genome Institute"/>
            <person name="Lucas S."/>
            <person name="Han J."/>
            <person name="Lapidus A."/>
            <person name="Cheng J.-F."/>
            <person name="Goodwin L."/>
            <person name="Pitluck S."/>
            <person name="Peters L."/>
            <person name="Ovchinnikova G."/>
            <person name="Teshima H."/>
            <person name="Detter J.C."/>
            <person name="Han C."/>
            <person name="Tapia R."/>
            <person name="Land M."/>
            <person name="Hauser L."/>
            <person name="Kyrpides N."/>
            <person name="Ivanova N."/>
            <person name="Pagani I."/>
            <person name="Vogl K."/>
            <person name="Liu Z."/>
            <person name="Frigaard N.-U."/>
            <person name="Bryant D."/>
            <person name="Woyke T."/>
        </authorList>
    </citation>
    <scope>NUCLEOTIDE SEQUENCE [LARGE SCALE GENOMIC DNA]</scope>
    <source>
        <strain evidence="5">ATCC 17096 / DSM 198 / 6111</strain>
    </source>
</reference>
<evidence type="ECO:0000313" key="5">
    <source>
        <dbReference type="Proteomes" id="UP000006062"/>
    </source>
</evidence>
<keyword evidence="1 2" id="KW-0500">Molybdenum</keyword>
<proteinExistence type="predicted"/>
<evidence type="ECO:0000256" key="1">
    <source>
        <dbReference type="ARBA" id="ARBA00022505"/>
    </source>
</evidence>